<feature type="compositionally biased region" description="Basic and acidic residues" evidence="1">
    <location>
        <begin position="24"/>
        <end position="34"/>
    </location>
</feature>
<organism evidence="2 3">
    <name type="scientific">Candidatus Magasanikbacteria bacterium RIFOXYD1_FULL_40_23</name>
    <dbReference type="NCBI Taxonomy" id="1798705"/>
    <lineage>
        <taxon>Bacteria</taxon>
        <taxon>Candidatus Magasanikiibacteriota</taxon>
    </lineage>
</organism>
<feature type="compositionally biased region" description="Acidic residues" evidence="1">
    <location>
        <begin position="56"/>
        <end position="72"/>
    </location>
</feature>
<reference evidence="2 3" key="1">
    <citation type="journal article" date="2016" name="Nat. Commun.">
        <title>Thousands of microbial genomes shed light on interconnected biogeochemical processes in an aquifer system.</title>
        <authorList>
            <person name="Anantharaman K."/>
            <person name="Brown C.T."/>
            <person name="Hug L.A."/>
            <person name="Sharon I."/>
            <person name="Castelle C.J."/>
            <person name="Probst A.J."/>
            <person name="Thomas B.C."/>
            <person name="Singh A."/>
            <person name="Wilkins M.J."/>
            <person name="Karaoz U."/>
            <person name="Brodie E.L."/>
            <person name="Williams K.H."/>
            <person name="Hubbard S.S."/>
            <person name="Banfield J.F."/>
        </authorList>
    </citation>
    <scope>NUCLEOTIDE SEQUENCE [LARGE SCALE GENOMIC DNA]</scope>
</reference>
<accession>A0A1F6P929</accession>
<sequence>MSHLPNHAYDTRFPFSDQPDPSFDELKDRHEFKKPFTNKDATVDKTPDQPGTDPTSDCDDAENDNGTPDDEPTSNFRDKTH</sequence>
<comment type="caution">
    <text evidence="2">The sequence shown here is derived from an EMBL/GenBank/DDBJ whole genome shotgun (WGS) entry which is preliminary data.</text>
</comment>
<evidence type="ECO:0000313" key="2">
    <source>
        <dbReference type="EMBL" id="OGH92662.1"/>
    </source>
</evidence>
<feature type="region of interest" description="Disordered" evidence="1">
    <location>
        <begin position="1"/>
        <end position="81"/>
    </location>
</feature>
<gene>
    <name evidence="2" type="ORF">A2563_03235</name>
</gene>
<evidence type="ECO:0000313" key="3">
    <source>
        <dbReference type="Proteomes" id="UP000176634"/>
    </source>
</evidence>
<dbReference type="EMBL" id="MFRA01000005">
    <property type="protein sequence ID" value="OGH92662.1"/>
    <property type="molecule type" value="Genomic_DNA"/>
</dbReference>
<dbReference type="AlphaFoldDB" id="A0A1F6P929"/>
<evidence type="ECO:0000256" key="1">
    <source>
        <dbReference type="SAM" id="MobiDB-lite"/>
    </source>
</evidence>
<proteinExistence type="predicted"/>
<dbReference type="Proteomes" id="UP000176634">
    <property type="component" value="Unassembled WGS sequence"/>
</dbReference>
<name>A0A1F6P929_9BACT</name>
<protein>
    <submittedName>
        <fullName evidence="2">Uncharacterized protein</fullName>
    </submittedName>
</protein>